<accession>A0ABW3LAF1</accession>
<dbReference type="PRINTS" id="PR00411">
    <property type="entry name" value="PNDRDTASEI"/>
</dbReference>
<comment type="caution">
    <text evidence="2">The sequence shown here is derived from an EMBL/GenBank/DDBJ whole genome shotgun (WGS) entry which is preliminary data.</text>
</comment>
<dbReference type="Proteomes" id="UP001597109">
    <property type="component" value="Unassembled WGS sequence"/>
</dbReference>
<dbReference type="PANTHER" id="PTHR43539:SF78">
    <property type="entry name" value="FLAVIN-CONTAINING MONOOXYGENASE"/>
    <property type="match status" value="1"/>
</dbReference>
<dbReference type="PRINTS" id="PR00368">
    <property type="entry name" value="FADPNR"/>
</dbReference>
<dbReference type="EMBL" id="JBHTKI010000007">
    <property type="protein sequence ID" value="MFD1030636.1"/>
    <property type="molecule type" value="Genomic_DNA"/>
</dbReference>
<protein>
    <submittedName>
        <fullName evidence="2">NAD(P)-binding domain-containing protein</fullName>
    </submittedName>
</protein>
<dbReference type="Gene3D" id="3.50.50.60">
    <property type="entry name" value="FAD/NAD(P)-binding domain"/>
    <property type="match status" value="1"/>
</dbReference>
<evidence type="ECO:0000313" key="3">
    <source>
        <dbReference type="Proteomes" id="UP001597109"/>
    </source>
</evidence>
<evidence type="ECO:0000256" key="1">
    <source>
        <dbReference type="ARBA" id="ARBA00023002"/>
    </source>
</evidence>
<evidence type="ECO:0000313" key="2">
    <source>
        <dbReference type="EMBL" id="MFD1030636.1"/>
    </source>
</evidence>
<dbReference type="InterPro" id="IPR036188">
    <property type="entry name" value="FAD/NAD-bd_sf"/>
</dbReference>
<keyword evidence="3" id="KW-1185">Reference proteome</keyword>
<dbReference type="RefSeq" id="WP_144840259.1">
    <property type="nucleotide sequence ID" value="NZ_JBHTKI010000007.1"/>
</dbReference>
<dbReference type="Pfam" id="PF13738">
    <property type="entry name" value="Pyr_redox_3"/>
    <property type="match status" value="1"/>
</dbReference>
<name>A0ABW3LAF1_9BACL</name>
<gene>
    <name evidence="2" type="ORF">ACFQ1X_04265</name>
</gene>
<dbReference type="PANTHER" id="PTHR43539">
    <property type="entry name" value="FLAVIN-BINDING MONOOXYGENASE-LIKE PROTEIN (AFU_ORTHOLOGUE AFUA_4G09220)"/>
    <property type="match status" value="1"/>
</dbReference>
<keyword evidence="1" id="KW-0560">Oxidoreductase</keyword>
<dbReference type="InterPro" id="IPR050982">
    <property type="entry name" value="Auxin_biosynth/cation_transpt"/>
</dbReference>
<organism evidence="2 3">
    <name type="scientific">Metaplanococcus flavidus</name>
    <dbReference type="NCBI Taxonomy" id="569883"/>
    <lineage>
        <taxon>Bacteria</taxon>
        <taxon>Bacillati</taxon>
        <taxon>Bacillota</taxon>
        <taxon>Bacilli</taxon>
        <taxon>Bacillales</taxon>
        <taxon>Caryophanaceae</taxon>
        <taxon>Metaplanococcus</taxon>
    </lineage>
</organism>
<sequence>MKNSQLPVAIIGGGPVGMAAAAQLAVKGQDFMLFEAGSELGANFLDYGHVRLFSTWRYNMDAAAKQLLQKHGISLPDEEHLPLGREIVTEYLKPLGELPEMTPFIHLNSKVVHISRKGLDKMKDRNREELPFLLVIEQDGRHIEFEAKAAIDATGTWRNPNPLISGGLPLNDDSIHFRLPDIPGKDRRAFAGKNIAVAGSGHSAFNSLLDLLELQKTAPETTITWIVRGELKPSLFGGGASDQLAARGELGTRIKEIIDQGGVNLIPECFIRKIERNEDGKILLTAIQKDAEKIIGPFDEVIANTGSRPDFSFLGEVRYSFDSSLESVSALAPLIDPNVHSCGTVRPHGEKELRQPEKNFYIVGAKSYGRAPTFLLATGYEQVRSVVAYLTGDQEAANRVELSLPETGVCSSRSIPVNLIGKPSVACC</sequence>
<reference evidence="3" key="1">
    <citation type="journal article" date="2019" name="Int. J. Syst. Evol. Microbiol.">
        <title>The Global Catalogue of Microorganisms (GCM) 10K type strain sequencing project: providing services to taxonomists for standard genome sequencing and annotation.</title>
        <authorList>
            <consortium name="The Broad Institute Genomics Platform"/>
            <consortium name="The Broad Institute Genome Sequencing Center for Infectious Disease"/>
            <person name="Wu L."/>
            <person name="Ma J."/>
        </authorList>
    </citation>
    <scope>NUCLEOTIDE SEQUENCE [LARGE SCALE GENOMIC DNA]</scope>
    <source>
        <strain evidence="3">CCUG 56756</strain>
    </source>
</reference>
<proteinExistence type="predicted"/>
<dbReference type="SUPFAM" id="SSF51905">
    <property type="entry name" value="FAD/NAD(P)-binding domain"/>
    <property type="match status" value="1"/>
</dbReference>